<dbReference type="PROSITE" id="PS51898">
    <property type="entry name" value="TYR_RECOMBINASE"/>
    <property type="match status" value="1"/>
</dbReference>
<dbReference type="SUPFAM" id="SSF56349">
    <property type="entry name" value="DNA breaking-rejoining enzymes"/>
    <property type="match status" value="1"/>
</dbReference>
<accession>A0A1Y2S8F1</accession>
<dbReference type="InterPro" id="IPR025166">
    <property type="entry name" value="Integrase_DNA_bind_dom"/>
</dbReference>
<dbReference type="GO" id="GO:0015074">
    <property type="term" value="P:DNA integration"/>
    <property type="evidence" value="ECO:0007669"/>
    <property type="project" value="UniProtKB-KW"/>
</dbReference>
<dbReference type="Proteomes" id="UP000194204">
    <property type="component" value="Unassembled WGS sequence"/>
</dbReference>
<dbReference type="GO" id="GO:0006310">
    <property type="term" value="P:DNA recombination"/>
    <property type="evidence" value="ECO:0007669"/>
    <property type="project" value="UniProtKB-KW"/>
</dbReference>
<dbReference type="AlphaFoldDB" id="A0A1Y2S8F1"/>
<sequence length="471" mass="53789">MEAFKFTKSVIESLPTPEQGKQDEYRDTVINGLRLRVGASGKKSFCVTKKRNGKFYRATLGRFPDLTVEMARTKALEVLREVATTGRNPNDIRKEEAVSKSTLQEALNAYLFNRDKKIKEKTKKQYRSALLNYSGDWLEKPIANISRELVEKRHKDITEGTVWFGDPSSLKRSGVASGSKSSADLWARYLRAVYRFSQDHFRDADAKIILPDPPTAVLSTKRRWHGTKRRTSRIRNHDLGRWLDAVESVRQDAEECLDNMVLSVCDALNVALFTGLRRAEVFGLEWERVNIGGRFFWIDETKNGDPLELPITDTLLTIFQKRSQLRKNDNPYVFPSTKGGIVSDPRRVIEQIMKATISDPNLENLQPIEFKCHDARRTFGSIAELAGVGSYILKRLMNHRTLRSADVTQGYLHYSADELQEPARKIERAILKHAGILKDAETLEQKIISILDGMSDTEKRRIIFQLSEQDA</sequence>
<feature type="domain" description="Core-binding (CB)" evidence="7">
    <location>
        <begin position="101"/>
        <end position="198"/>
    </location>
</feature>
<evidence type="ECO:0000259" key="6">
    <source>
        <dbReference type="PROSITE" id="PS51898"/>
    </source>
</evidence>
<keyword evidence="4" id="KW-0233">DNA recombination</keyword>
<evidence type="ECO:0000256" key="4">
    <source>
        <dbReference type="ARBA" id="ARBA00023172"/>
    </source>
</evidence>
<dbReference type="STRING" id="40578.Xbed_03636"/>
<proteinExistence type="inferred from homology"/>
<dbReference type="Gene3D" id="1.10.443.10">
    <property type="entry name" value="Intergrase catalytic core"/>
    <property type="match status" value="1"/>
</dbReference>
<dbReference type="InterPro" id="IPR013762">
    <property type="entry name" value="Integrase-like_cat_sf"/>
</dbReference>
<dbReference type="InterPro" id="IPR044068">
    <property type="entry name" value="CB"/>
</dbReference>
<evidence type="ECO:0000256" key="2">
    <source>
        <dbReference type="ARBA" id="ARBA00022908"/>
    </source>
</evidence>
<name>A0A1Y2S8F1_9GAMM</name>
<dbReference type="InterPro" id="IPR050808">
    <property type="entry name" value="Phage_Integrase"/>
</dbReference>
<dbReference type="OrthoDB" id="9795573at2"/>
<gene>
    <name evidence="8" type="ORF">Xbed_03636</name>
</gene>
<dbReference type="EMBL" id="MUBK01000065">
    <property type="protein sequence ID" value="OTA14936.1"/>
    <property type="molecule type" value="Genomic_DNA"/>
</dbReference>
<evidence type="ECO:0000259" key="7">
    <source>
        <dbReference type="PROSITE" id="PS51900"/>
    </source>
</evidence>
<comment type="similarity">
    <text evidence="1">Belongs to the 'phage' integrase family.</text>
</comment>
<dbReference type="InterPro" id="IPR002104">
    <property type="entry name" value="Integrase_catalytic"/>
</dbReference>
<dbReference type="Gene3D" id="3.30.160.390">
    <property type="entry name" value="Integrase, DNA-binding domain"/>
    <property type="match status" value="1"/>
</dbReference>
<evidence type="ECO:0000313" key="8">
    <source>
        <dbReference type="EMBL" id="OTA14936.1"/>
    </source>
</evidence>
<dbReference type="CDD" id="cd00796">
    <property type="entry name" value="INT_Rci_Hp1_C"/>
    <property type="match status" value="1"/>
</dbReference>
<dbReference type="PANTHER" id="PTHR30629:SF2">
    <property type="entry name" value="PROPHAGE INTEGRASE INTS-RELATED"/>
    <property type="match status" value="1"/>
</dbReference>
<feature type="domain" description="Tyr recombinase" evidence="6">
    <location>
        <begin position="229"/>
        <end position="424"/>
    </location>
</feature>
<dbReference type="PROSITE" id="PS51900">
    <property type="entry name" value="CB"/>
    <property type="match status" value="1"/>
</dbReference>
<protein>
    <submittedName>
        <fullName evidence="8">Integrase</fullName>
    </submittedName>
</protein>
<organism evidence="8 9">
    <name type="scientific">Xenorhabdus beddingii</name>
    <dbReference type="NCBI Taxonomy" id="40578"/>
    <lineage>
        <taxon>Bacteria</taxon>
        <taxon>Pseudomonadati</taxon>
        <taxon>Pseudomonadota</taxon>
        <taxon>Gammaproteobacteria</taxon>
        <taxon>Enterobacterales</taxon>
        <taxon>Morganellaceae</taxon>
        <taxon>Xenorhabdus</taxon>
    </lineage>
</organism>
<dbReference type="RefSeq" id="WP_086114227.1">
    <property type="nucleotide sequence ID" value="NZ_CAWNHF010000173.1"/>
</dbReference>
<dbReference type="InterPro" id="IPR011010">
    <property type="entry name" value="DNA_brk_join_enz"/>
</dbReference>
<evidence type="ECO:0000256" key="5">
    <source>
        <dbReference type="PROSITE-ProRule" id="PRU01248"/>
    </source>
</evidence>
<dbReference type="PANTHER" id="PTHR30629">
    <property type="entry name" value="PROPHAGE INTEGRASE"/>
    <property type="match status" value="1"/>
</dbReference>
<comment type="caution">
    <text evidence="8">The sequence shown here is derived from an EMBL/GenBank/DDBJ whole genome shotgun (WGS) entry which is preliminary data.</text>
</comment>
<keyword evidence="2" id="KW-0229">DNA integration</keyword>
<dbReference type="Pfam" id="PF13356">
    <property type="entry name" value="Arm-DNA-bind_3"/>
    <property type="match status" value="1"/>
</dbReference>
<keyword evidence="3 5" id="KW-0238">DNA-binding</keyword>
<reference evidence="8 9" key="1">
    <citation type="submission" date="2017-01" db="EMBL/GenBank/DDBJ databases">
        <title>Deconstructing symbiosis and pathogenesis requirements using a combined genomic-metabolomic approach.</title>
        <authorList>
            <person name="Tobias N.J."/>
            <person name="Wolff H."/>
            <person name="Djahanschiri B."/>
            <person name="Ebersberger I."/>
            <person name="Bode H.B."/>
        </authorList>
    </citation>
    <scope>NUCLEOTIDE SEQUENCE [LARGE SCALE GENOMIC DNA]</scope>
    <source>
        <strain evidence="8 9">DSM 4764</strain>
    </source>
</reference>
<keyword evidence="9" id="KW-1185">Reference proteome</keyword>
<dbReference type="GO" id="GO:0003677">
    <property type="term" value="F:DNA binding"/>
    <property type="evidence" value="ECO:0007669"/>
    <property type="project" value="UniProtKB-UniRule"/>
</dbReference>
<dbReference type="InterPro" id="IPR038488">
    <property type="entry name" value="Integrase_DNA-bd_sf"/>
</dbReference>
<dbReference type="Pfam" id="PF00589">
    <property type="entry name" value="Phage_integrase"/>
    <property type="match status" value="1"/>
</dbReference>
<evidence type="ECO:0000256" key="3">
    <source>
        <dbReference type="ARBA" id="ARBA00023125"/>
    </source>
</evidence>
<evidence type="ECO:0000256" key="1">
    <source>
        <dbReference type="ARBA" id="ARBA00008857"/>
    </source>
</evidence>
<evidence type="ECO:0000313" key="9">
    <source>
        <dbReference type="Proteomes" id="UP000194204"/>
    </source>
</evidence>